<evidence type="ECO:0000313" key="1">
    <source>
        <dbReference type="EMBL" id="QHI69543.1"/>
    </source>
</evidence>
<organism evidence="1 2">
    <name type="scientific">Tichowtungia aerotolerans</name>
    <dbReference type="NCBI Taxonomy" id="2697043"/>
    <lineage>
        <taxon>Bacteria</taxon>
        <taxon>Pseudomonadati</taxon>
        <taxon>Kiritimatiellota</taxon>
        <taxon>Tichowtungiia</taxon>
        <taxon>Tichowtungiales</taxon>
        <taxon>Tichowtungiaceae</taxon>
        <taxon>Tichowtungia</taxon>
    </lineage>
</organism>
<reference evidence="1 2" key="1">
    <citation type="submission" date="2020-01" db="EMBL/GenBank/DDBJ databases">
        <title>Ponticoccus aerotolerans gen. nov., sp. nov., an anaerobic bacterium and proposal of Ponticoccusceae fam. nov., Ponticoccusles ord. nov. and Ponticoccuse classis nov. in the phylum Kiritimatiellaeota.</title>
        <authorList>
            <person name="Zhou L.Y."/>
            <person name="Du Z.J."/>
        </authorList>
    </citation>
    <scope>NUCLEOTIDE SEQUENCE [LARGE SCALE GENOMIC DNA]</scope>
    <source>
        <strain evidence="1 2">S-5007</strain>
    </source>
</reference>
<proteinExistence type="predicted"/>
<evidence type="ECO:0000313" key="2">
    <source>
        <dbReference type="Proteomes" id="UP000464954"/>
    </source>
</evidence>
<sequence>MENAIYWKISSWNHRNRSQTAAVSFWGNSGVKNKKADPEIYSNGSNGNHTEAVMSCKNPHMKKKMTVGKQKIQSEINAHTANGTRISVADFCEDCCMKKSREVEIKKLRPGILDPKREFPVQSCAGERRNPEWLGNILKREFPDLFEEREGGEG</sequence>
<dbReference type="KEGG" id="taer:GT409_08760"/>
<keyword evidence="2" id="KW-1185">Reference proteome</keyword>
<dbReference type="RefSeq" id="WP_160628725.1">
    <property type="nucleotide sequence ID" value="NZ_CP047593.1"/>
</dbReference>
<dbReference type="Proteomes" id="UP000464954">
    <property type="component" value="Chromosome"/>
</dbReference>
<protein>
    <submittedName>
        <fullName evidence="1">Uncharacterized protein</fullName>
    </submittedName>
</protein>
<dbReference type="AlphaFoldDB" id="A0A6P1M8Z5"/>
<name>A0A6P1M8Z5_9BACT</name>
<dbReference type="EMBL" id="CP047593">
    <property type="protein sequence ID" value="QHI69543.1"/>
    <property type="molecule type" value="Genomic_DNA"/>
</dbReference>
<accession>A0A6P1M8Z5</accession>
<gene>
    <name evidence="1" type="ORF">GT409_08760</name>
</gene>